<accession>A0ACB7SEY8</accession>
<dbReference type="Proteomes" id="UP000821845">
    <property type="component" value="Chromosome 4"/>
</dbReference>
<name>A0ACB7SEY8_HYAAI</name>
<dbReference type="EMBL" id="CM023484">
    <property type="protein sequence ID" value="KAH6932621.1"/>
    <property type="molecule type" value="Genomic_DNA"/>
</dbReference>
<keyword evidence="2" id="KW-1185">Reference proteome</keyword>
<sequence>MLPFIRKVPAKQVIKSKPNPLGAKIFVRCSSDGIAHDFKVYPGKGTGIDREYSYLGLGGAFYPTSKDTRNHIQESLRQGCCTNRDEENVVKLVPALEEESTSKVLFWPYCYTNEAKTTIPDADDDQTNVEETLAKQCDRTLLFCYKSRSTAQLLKQYGNNVTCLHATNKSTDYSLPLLYLVVKTPTNYMVAGVFVVQYETTACISEELSVFKSWNPEYLLKYFMVDFCQAEASSLSEVFPQSEVMLCDFHREQVWERWMKKENDVPPDQKDALLGLSHKIADSSSRVEFDEASKRVKNSVFWRNVKVASYFETHWMPAAKVWVQYHRIINNGTETQNRILKEYYLKWSHGRNLSSLITVVVKKLLPERQSVFIPQNVESVSPLHSLHNTERLRTFSDELQTGIHSLEALGVVSVTYGVLLWTVIWKSIPSMRIAFHRVMPREQVVLHGSYDRKSARGLTESTAPAFRISAHTVPRMSFVLVEG</sequence>
<evidence type="ECO:0000313" key="2">
    <source>
        <dbReference type="Proteomes" id="UP000821845"/>
    </source>
</evidence>
<protein>
    <submittedName>
        <fullName evidence="1">Uncharacterized protein</fullName>
    </submittedName>
</protein>
<evidence type="ECO:0000313" key="1">
    <source>
        <dbReference type="EMBL" id="KAH6932621.1"/>
    </source>
</evidence>
<reference evidence="1" key="1">
    <citation type="submission" date="2020-05" db="EMBL/GenBank/DDBJ databases">
        <title>Large-scale comparative analyses of tick genomes elucidate their genetic diversity and vector capacities.</title>
        <authorList>
            <person name="Jia N."/>
            <person name="Wang J."/>
            <person name="Shi W."/>
            <person name="Du L."/>
            <person name="Sun Y."/>
            <person name="Zhan W."/>
            <person name="Jiang J."/>
            <person name="Wang Q."/>
            <person name="Zhang B."/>
            <person name="Ji P."/>
            <person name="Sakyi L.B."/>
            <person name="Cui X."/>
            <person name="Yuan T."/>
            <person name="Jiang B."/>
            <person name="Yang W."/>
            <person name="Lam T.T.-Y."/>
            <person name="Chang Q."/>
            <person name="Ding S."/>
            <person name="Wang X."/>
            <person name="Zhu J."/>
            <person name="Ruan X."/>
            <person name="Zhao L."/>
            <person name="Wei J."/>
            <person name="Que T."/>
            <person name="Du C."/>
            <person name="Cheng J."/>
            <person name="Dai P."/>
            <person name="Han X."/>
            <person name="Huang E."/>
            <person name="Gao Y."/>
            <person name="Liu J."/>
            <person name="Shao H."/>
            <person name="Ye R."/>
            <person name="Li L."/>
            <person name="Wei W."/>
            <person name="Wang X."/>
            <person name="Wang C."/>
            <person name="Yang T."/>
            <person name="Huo Q."/>
            <person name="Li W."/>
            <person name="Guo W."/>
            <person name="Chen H."/>
            <person name="Zhou L."/>
            <person name="Ni X."/>
            <person name="Tian J."/>
            <person name="Zhou Y."/>
            <person name="Sheng Y."/>
            <person name="Liu T."/>
            <person name="Pan Y."/>
            <person name="Xia L."/>
            <person name="Li J."/>
            <person name="Zhao F."/>
            <person name="Cao W."/>
        </authorList>
    </citation>
    <scope>NUCLEOTIDE SEQUENCE</scope>
    <source>
        <strain evidence="1">Hyas-2018</strain>
    </source>
</reference>
<gene>
    <name evidence="1" type="ORF">HPB50_008190</name>
</gene>
<proteinExistence type="predicted"/>
<comment type="caution">
    <text evidence="1">The sequence shown here is derived from an EMBL/GenBank/DDBJ whole genome shotgun (WGS) entry which is preliminary data.</text>
</comment>
<organism evidence="1 2">
    <name type="scientific">Hyalomma asiaticum</name>
    <name type="common">Tick</name>
    <dbReference type="NCBI Taxonomy" id="266040"/>
    <lineage>
        <taxon>Eukaryota</taxon>
        <taxon>Metazoa</taxon>
        <taxon>Ecdysozoa</taxon>
        <taxon>Arthropoda</taxon>
        <taxon>Chelicerata</taxon>
        <taxon>Arachnida</taxon>
        <taxon>Acari</taxon>
        <taxon>Parasitiformes</taxon>
        <taxon>Ixodida</taxon>
        <taxon>Ixodoidea</taxon>
        <taxon>Ixodidae</taxon>
        <taxon>Hyalomminae</taxon>
        <taxon>Hyalomma</taxon>
    </lineage>
</organism>